<organism evidence="1 2">
    <name type="scientific">Volvox africanus</name>
    <dbReference type="NCBI Taxonomy" id="51714"/>
    <lineage>
        <taxon>Eukaryota</taxon>
        <taxon>Viridiplantae</taxon>
        <taxon>Chlorophyta</taxon>
        <taxon>core chlorophytes</taxon>
        <taxon>Chlorophyceae</taxon>
        <taxon>CS clade</taxon>
        <taxon>Chlamydomonadales</taxon>
        <taxon>Volvocaceae</taxon>
        <taxon>Volvox</taxon>
    </lineage>
</organism>
<proteinExistence type="predicted"/>
<gene>
    <name evidence="1" type="ORF">VaNZ11_011872</name>
</gene>
<evidence type="ECO:0000313" key="2">
    <source>
        <dbReference type="Proteomes" id="UP001165090"/>
    </source>
</evidence>
<protein>
    <submittedName>
        <fullName evidence="1">Uncharacterized protein</fullName>
    </submittedName>
</protein>
<dbReference type="Gene3D" id="1.25.40.20">
    <property type="entry name" value="Ankyrin repeat-containing domain"/>
    <property type="match status" value="1"/>
</dbReference>
<dbReference type="InterPro" id="IPR002110">
    <property type="entry name" value="Ankyrin_rpt"/>
</dbReference>
<dbReference type="SUPFAM" id="SSF48403">
    <property type="entry name" value="Ankyrin repeat"/>
    <property type="match status" value="1"/>
</dbReference>
<comment type="caution">
    <text evidence="1">The sequence shown here is derived from an EMBL/GenBank/DDBJ whole genome shotgun (WGS) entry which is preliminary data.</text>
</comment>
<reference evidence="1 2" key="1">
    <citation type="journal article" date="2023" name="IScience">
        <title>Expanded male sex-determining region conserved during the evolution of homothallism in the green alga Volvox.</title>
        <authorList>
            <person name="Yamamoto K."/>
            <person name="Matsuzaki R."/>
            <person name="Mahakham W."/>
            <person name="Heman W."/>
            <person name="Sekimoto H."/>
            <person name="Kawachi M."/>
            <person name="Minakuchi Y."/>
            <person name="Toyoda A."/>
            <person name="Nozaki H."/>
        </authorList>
    </citation>
    <scope>NUCLEOTIDE SEQUENCE [LARGE SCALE GENOMIC DNA]</scope>
    <source>
        <strain evidence="1 2">NIES-4468</strain>
    </source>
</reference>
<dbReference type="EMBL" id="BSDZ01000078">
    <property type="protein sequence ID" value="GLI67625.1"/>
    <property type="molecule type" value="Genomic_DNA"/>
</dbReference>
<feature type="non-terminal residue" evidence="1">
    <location>
        <position position="244"/>
    </location>
</feature>
<name>A0ABQ5SDJ4_9CHLO</name>
<dbReference type="Pfam" id="PF13637">
    <property type="entry name" value="Ank_4"/>
    <property type="match status" value="1"/>
</dbReference>
<evidence type="ECO:0000313" key="1">
    <source>
        <dbReference type="EMBL" id="GLI67625.1"/>
    </source>
</evidence>
<feature type="non-terminal residue" evidence="1">
    <location>
        <position position="1"/>
    </location>
</feature>
<dbReference type="Proteomes" id="UP001165090">
    <property type="component" value="Unassembled WGS sequence"/>
</dbReference>
<accession>A0ABQ5SDJ4</accession>
<sequence>ALTDIAATSCTRTASPPWLSVPLVTLLMQLCNETGGRDWRAGDIGAWHGPPGTGPLPRLAIWNLVSGAVVGTTAPLGPVPMCLTPTLLGELLLRGVASVEECAPAGGTGQVQLQEESNLLHKVCFTGDVALLEILVAAGADVLCLDAASNTPIHVAASRPHREEVAAKLLHTLLGRAGQSGATGAVNQKEQGLSKGPGLAEAEAAVAAEEARLMALTARNRAGMRPEDLASSRKVKKLLIQLQE</sequence>
<dbReference type="InterPro" id="IPR036770">
    <property type="entry name" value="Ankyrin_rpt-contain_sf"/>
</dbReference>
<keyword evidence="2" id="KW-1185">Reference proteome</keyword>